<dbReference type="InterPro" id="IPR016040">
    <property type="entry name" value="NAD(P)-bd_dom"/>
</dbReference>
<evidence type="ECO:0000313" key="11">
    <source>
        <dbReference type="Proteomes" id="UP000809621"/>
    </source>
</evidence>
<sequence>MDLVKKMLIVGATGYLGLHIIKQLQQNNQNFVAVARNRSKLIAYGVLPSQIIEAEVTDPQQLMGICEGVDTVISCLGITRQKDGLSYMDVDYQANLNVLLEAEPAGVRRFLYISAFNAEHHPKVRLLCAKESFAKRLLASTQVSPCVIRPNGFFVDLEEYFHMATKGKIYQFGQGKMKMNPIDGEDLAQFCLSQIESDEHQCDIGGPQVLTVNEIAELAFKTQNKAPTITSIPDVVRRGSIALMGKLPEKWGGPAEFFLTMLGQDSVAPHFGKHTIEQHFKRCYEVSSKK</sequence>
<dbReference type="InterPro" id="IPR044201">
    <property type="entry name" value="DVR-like"/>
</dbReference>
<evidence type="ECO:0000256" key="7">
    <source>
        <dbReference type="ARBA" id="ARBA00024089"/>
    </source>
</evidence>
<dbReference type="PANTHER" id="PTHR47378">
    <property type="entry name" value="DIVINYL CHLOROPHYLLIDE A 8-VINYL-REDUCTASE, CHLOROPLASTIC"/>
    <property type="match status" value="1"/>
</dbReference>
<dbReference type="RefSeq" id="WP_205157004.1">
    <property type="nucleotide sequence ID" value="NZ_JAFEUM010000001.1"/>
</dbReference>
<name>A0ABS2HH44_9VIBR</name>
<comment type="pathway">
    <text evidence="1">Porphyrin-containing compound metabolism; chlorophyll biosynthesis.</text>
</comment>
<keyword evidence="2" id="KW-0521">NADP</keyword>
<evidence type="ECO:0000256" key="4">
    <source>
        <dbReference type="ARBA" id="ARBA00023002"/>
    </source>
</evidence>
<feature type="domain" description="NAD(P)-binding" evidence="9">
    <location>
        <begin position="11"/>
        <end position="197"/>
    </location>
</feature>
<dbReference type="InterPro" id="IPR036291">
    <property type="entry name" value="NAD(P)-bd_dom_sf"/>
</dbReference>
<comment type="caution">
    <text evidence="10">The sequence shown here is derived from an EMBL/GenBank/DDBJ whole genome shotgun (WGS) entry which is preliminary data.</text>
</comment>
<evidence type="ECO:0000259" key="9">
    <source>
        <dbReference type="Pfam" id="PF13460"/>
    </source>
</evidence>
<dbReference type="EMBL" id="JAFEUM010000001">
    <property type="protein sequence ID" value="MBM7035399.1"/>
    <property type="molecule type" value="Genomic_DNA"/>
</dbReference>
<evidence type="ECO:0000256" key="6">
    <source>
        <dbReference type="ARBA" id="ARBA00024059"/>
    </source>
</evidence>
<comment type="catalytic activity">
    <reaction evidence="8">
        <text>protochlorophyllide a + NADP(+) = 3,8-divinyl protochlorophyllide a + NADPH + H(+)</text>
        <dbReference type="Rhea" id="RHEA:48884"/>
        <dbReference type="ChEBI" id="CHEBI:15378"/>
        <dbReference type="ChEBI" id="CHEBI:57783"/>
        <dbReference type="ChEBI" id="CHEBI:58349"/>
        <dbReference type="ChEBI" id="CHEBI:58632"/>
        <dbReference type="ChEBI" id="CHEBI:83350"/>
        <dbReference type="EC" id="1.3.1.75"/>
    </reaction>
</comment>
<dbReference type="Proteomes" id="UP000809621">
    <property type="component" value="Unassembled WGS sequence"/>
</dbReference>
<evidence type="ECO:0000256" key="1">
    <source>
        <dbReference type="ARBA" id="ARBA00005173"/>
    </source>
</evidence>
<proteinExistence type="predicted"/>
<evidence type="ECO:0000256" key="2">
    <source>
        <dbReference type="ARBA" id="ARBA00022857"/>
    </source>
</evidence>
<dbReference type="Gene3D" id="3.40.50.720">
    <property type="entry name" value="NAD(P)-binding Rossmann-like Domain"/>
    <property type="match status" value="1"/>
</dbReference>
<dbReference type="CDD" id="cd05243">
    <property type="entry name" value="SDR_a5"/>
    <property type="match status" value="1"/>
</dbReference>
<gene>
    <name evidence="10" type="ORF">JQC93_03185</name>
</gene>
<dbReference type="PANTHER" id="PTHR47378:SF1">
    <property type="entry name" value="DIVINYL CHLOROPHYLLIDE A 8-VINYL-REDUCTASE, CHLOROPLASTIC"/>
    <property type="match status" value="1"/>
</dbReference>
<evidence type="ECO:0000256" key="3">
    <source>
        <dbReference type="ARBA" id="ARBA00022946"/>
    </source>
</evidence>
<dbReference type="SUPFAM" id="SSF51735">
    <property type="entry name" value="NAD(P)-binding Rossmann-fold domains"/>
    <property type="match status" value="1"/>
</dbReference>
<evidence type="ECO:0000313" key="10">
    <source>
        <dbReference type="EMBL" id="MBM7035399.1"/>
    </source>
</evidence>
<keyword evidence="3" id="KW-0809">Transit peptide</keyword>
<keyword evidence="5" id="KW-0149">Chlorophyll biosynthesis</keyword>
<keyword evidence="4" id="KW-0560">Oxidoreductase</keyword>
<accession>A0ABS2HH44</accession>
<reference evidence="10 11" key="1">
    <citation type="submission" date="2021-02" db="EMBL/GenBank/DDBJ databases">
        <authorList>
            <person name="Park J.-S."/>
        </authorList>
    </citation>
    <scope>NUCLEOTIDE SEQUENCE [LARGE SCALE GENOMIC DNA]</scope>
    <source>
        <strain evidence="10 11">188UL20-2</strain>
    </source>
</reference>
<dbReference type="Pfam" id="PF13460">
    <property type="entry name" value="NAD_binding_10"/>
    <property type="match status" value="1"/>
</dbReference>
<organism evidence="10 11">
    <name type="scientific">Vibrio ulleungensis</name>
    <dbReference type="NCBI Taxonomy" id="2807619"/>
    <lineage>
        <taxon>Bacteria</taxon>
        <taxon>Pseudomonadati</taxon>
        <taxon>Pseudomonadota</taxon>
        <taxon>Gammaproteobacteria</taxon>
        <taxon>Vibrionales</taxon>
        <taxon>Vibrionaceae</taxon>
        <taxon>Vibrio</taxon>
    </lineage>
</organism>
<evidence type="ECO:0000256" key="5">
    <source>
        <dbReference type="ARBA" id="ARBA00023171"/>
    </source>
</evidence>
<dbReference type="EC" id="1.3.1.75" evidence="6"/>
<keyword evidence="11" id="KW-1185">Reference proteome</keyword>
<protein>
    <recommendedName>
        <fullName evidence="7">Divinyl chlorophyllide a 8-vinyl-reductase, chloroplastic</fullName>
        <ecNumber evidence="6">1.3.1.75</ecNumber>
    </recommendedName>
</protein>
<evidence type="ECO:0000256" key="8">
    <source>
        <dbReference type="ARBA" id="ARBA00049498"/>
    </source>
</evidence>